<sequence length="686" mass="73559">MPRRVIETLITELKGDGTSLRRELNRSVVDTQDWGKRISRTLKTAVGVISLAAVVNKVRDATAEQEDALAQLQQTLLSTNNAVGVSFDDLVAKASELQDVTVFGDEKIIRAQSQLATFTRITGDEFQRSTELALDLAKKFQGDLRSAALQLGKALNDPVANLGALSRAGIQFDKGQKELIKTLFESGRVADAQRVILKELETQFGGSARAARETFGGALQGLKNAFGDLFEVTDNLDNTTADIETLTALLKDPATVQAVQVLTSAIIKGFTAATQAIAGTVNLVKSFAESVAADISGVAVGDFDRLNRQLDRLTEKRAALFRQAEAFGTNPAEDPRVQALDLQIRKTQELLDLSNSLKAAVVENSGPSAGEGVATPEPGVTPVADLQGVADTLNQQTNAKELQESLRKSAEEELVGFEKKLSLLDATTEKQRVLFELEKGRFAALSEGQKEALLGAAARVDAAETQKQLLSELAGIEQLLKDDVQRVNDVWDARIAIIQRTVDEEAKASELIAKAEKQRTEELESLKDETPKGFDSIFGAGELAQLFTDFDNIEDRFKGLLSRLIVEAAGAQLSQVLGLGGTTTSGTTGIFSSLFGGAFAQGGRPPLGRVSVVGDGGEPELFVPDTAGTIVPFSDLGQPQSVPEPMVIVVDSEEKALEALASRRGQDVALDTMRRRASEFRQALGI</sequence>
<evidence type="ECO:0000313" key="3">
    <source>
        <dbReference type="EMBL" id="TQV85190.1"/>
    </source>
</evidence>
<dbReference type="EMBL" id="VHSG01000004">
    <property type="protein sequence ID" value="TQV85190.1"/>
    <property type="molecule type" value="Genomic_DNA"/>
</dbReference>
<keyword evidence="4" id="KW-1185">Reference proteome</keyword>
<dbReference type="Proteomes" id="UP000319732">
    <property type="component" value="Unassembled WGS sequence"/>
</dbReference>
<keyword evidence="1" id="KW-0175">Coiled coil</keyword>
<name>A0A545U6T7_9GAMM</name>
<gene>
    <name evidence="3" type="ORF">FKG94_03095</name>
</gene>
<reference evidence="3 4" key="1">
    <citation type="submission" date="2019-06" db="EMBL/GenBank/DDBJ databases">
        <title>Whole genome sequence for Cellvibrionaceae sp. R142.</title>
        <authorList>
            <person name="Wang G."/>
        </authorList>
    </citation>
    <scope>NUCLEOTIDE SEQUENCE [LARGE SCALE GENOMIC DNA]</scope>
    <source>
        <strain evidence="3 4">R142</strain>
    </source>
</reference>
<accession>A0A545U6T7</accession>
<feature type="coiled-coil region" evidence="1">
    <location>
        <begin position="393"/>
        <end position="427"/>
    </location>
</feature>
<dbReference type="OrthoDB" id="6174294at2"/>
<dbReference type="InterPro" id="IPR009628">
    <property type="entry name" value="Phage_tape_measure_N"/>
</dbReference>
<evidence type="ECO:0000256" key="1">
    <source>
        <dbReference type="SAM" id="Coils"/>
    </source>
</evidence>
<dbReference type="Pfam" id="PF06791">
    <property type="entry name" value="TMP_2"/>
    <property type="match status" value="1"/>
</dbReference>
<dbReference type="AlphaFoldDB" id="A0A545U6T7"/>
<organism evidence="3 4">
    <name type="scientific">Exilibacterium tricleocarpae</name>
    <dbReference type="NCBI Taxonomy" id="2591008"/>
    <lineage>
        <taxon>Bacteria</taxon>
        <taxon>Pseudomonadati</taxon>
        <taxon>Pseudomonadota</taxon>
        <taxon>Gammaproteobacteria</taxon>
        <taxon>Cellvibrionales</taxon>
        <taxon>Cellvibrionaceae</taxon>
        <taxon>Exilibacterium</taxon>
    </lineage>
</organism>
<protein>
    <recommendedName>
        <fullName evidence="2">Bacteriophage tail tape measure N-terminal domain-containing protein</fullName>
    </recommendedName>
</protein>
<comment type="caution">
    <text evidence="3">The sequence shown here is derived from an EMBL/GenBank/DDBJ whole genome shotgun (WGS) entry which is preliminary data.</text>
</comment>
<evidence type="ECO:0000313" key="4">
    <source>
        <dbReference type="Proteomes" id="UP000319732"/>
    </source>
</evidence>
<proteinExistence type="predicted"/>
<evidence type="ECO:0000259" key="2">
    <source>
        <dbReference type="Pfam" id="PF06791"/>
    </source>
</evidence>
<dbReference type="RefSeq" id="WP_142902737.1">
    <property type="nucleotide sequence ID" value="NZ_ML660088.1"/>
</dbReference>
<feature type="domain" description="Bacteriophage tail tape measure N-terminal" evidence="2">
    <location>
        <begin position="45"/>
        <end position="168"/>
    </location>
</feature>